<sequence>MREEEMVDFDYICYVPVNGAATEASTVPIGLSDSVQFVCVIHNGFGRHQSFCLNQLFLSGSLGILLSIAWINIKE</sequence>
<reference evidence="2 3" key="1">
    <citation type="submission" date="2024-01" db="EMBL/GenBank/DDBJ databases">
        <title>The genomes of 5 underutilized Papilionoideae crops provide insights into root nodulation and disease resistanc.</title>
        <authorList>
            <person name="Jiang F."/>
        </authorList>
    </citation>
    <scope>NUCLEOTIDE SEQUENCE [LARGE SCALE GENOMIC DNA]</scope>
    <source>
        <strain evidence="2">JINMINGXINNONG_FW02</strain>
        <tissue evidence="2">Leaves</tissue>
    </source>
</reference>
<proteinExistence type="predicted"/>
<keyword evidence="1" id="KW-0812">Transmembrane</keyword>
<gene>
    <name evidence="2" type="ORF">VNO80_22454</name>
</gene>
<evidence type="ECO:0000313" key="3">
    <source>
        <dbReference type="Proteomes" id="UP001374584"/>
    </source>
</evidence>
<dbReference type="EMBL" id="JAYMYR010000008">
    <property type="protein sequence ID" value="KAK7347912.1"/>
    <property type="molecule type" value="Genomic_DNA"/>
</dbReference>
<dbReference type="AlphaFoldDB" id="A0AAN9QU15"/>
<keyword evidence="1" id="KW-0472">Membrane</keyword>
<evidence type="ECO:0000256" key="1">
    <source>
        <dbReference type="SAM" id="Phobius"/>
    </source>
</evidence>
<keyword evidence="3" id="KW-1185">Reference proteome</keyword>
<dbReference type="Proteomes" id="UP001374584">
    <property type="component" value="Unassembled WGS sequence"/>
</dbReference>
<name>A0AAN9QU15_PHACN</name>
<comment type="caution">
    <text evidence="2">The sequence shown here is derived from an EMBL/GenBank/DDBJ whole genome shotgun (WGS) entry which is preliminary data.</text>
</comment>
<accession>A0AAN9QU15</accession>
<keyword evidence="1" id="KW-1133">Transmembrane helix</keyword>
<organism evidence="2 3">
    <name type="scientific">Phaseolus coccineus</name>
    <name type="common">Scarlet runner bean</name>
    <name type="synonym">Phaseolus multiflorus</name>
    <dbReference type="NCBI Taxonomy" id="3886"/>
    <lineage>
        <taxon>Eukaryota</taxon>
        <taxon>Viridiplantae</taxon>
        <taxon>Streptophyta</taxon>
        <taxon>Embryophyta</taxon>
        <taxon>Tracheophyta</taxon>
        <taxon>Spermatophyta</taxon>
        <taxon>Magnoliopsida</taxon>
        <taxon>eudicotyledons</taxon>
        <taxon>Gunneridae</taxon>
        <taxon>Pentapetalae</taxon>
        <taxon>rosids</taxon>
        <taxon>fabids</taxon>
        <taxon>Fabales</taxon>
        <taxon>Fabaceae</taxon>
        <taxon>Papilionoideae</taxon>
        <taxon>50 kb inversion clade</taxon>
        <taxon>NPAAA clade</taxon>
        <taxon>indigoferoid/millettioid clade</taxon>
        <taxon>Phaseoleae</taxon>
        <taxon>Phaseolus</taxon>
    </lineage>
</organism>
<protein>
    <submittedName>
        <fullName evidence="2">Uncharacterized protein</fullName>
    </submittedName>
</protein>
<evidence type="ECO:0000313" key="2">
    <source>
        <dbReference type="EMBL" id="KAK7347912.1"/>
    </source>
</evidence>
<feature type="transmembrane region" description="Helical" evidence="1">
    <location>
        <begin position="56"/>
        <end position="73"/>
    </location>
</feature>